<dbReference type="FunFam" id="3.90.950.10:FF:000001">
    <property type="entry name" value="dITP/XTP pyrophosphatase"/>
    <property type="match status" value="1"/>
</dbReference>
<feature type="binding site" evidence="10">
    <location>
        <position position="41"/>
    </location>
    <ligand>
        <name>Mg(2+)</name>
        <dbReference type="ChEBI" id="CHEBI:18420"/>
    </ligand>
</feature>
<dbReference type="GO" id="GO:0009117">
    <property type="term" value="P:nucleotide metabolic process"/>
    <property type="evidence" value="ECO:0007669"/>
    <property type="project" value="UniProtKB-KW"/>
</dbReference>
<accession>A0AAE6KNQ6</accession>
<dbReference type="PANTHER" id="PTHR11067:SF9">
    <property type="entry name" value="INOSINE TRIPHOSPHATE PYROPHOSPHATASE"/>
    <property type="match status" value="1"/>
</dbReference>
<protein>
    <recommendedName>
        <fullName evidence="10">dITP/XTP pyrophosphatase</fullName>
        <ecNumber evidence="10">3.6.1.66</ecNumber>
    </recommendedName>
    <alternativeName>
        <fullName evidence="10">Non-canonical purine NTP pyrophosphatase</fullName>
    </alternativeName>
    <alternativeName>
        <fullName evidence="10">Non-standard purine NTP pyrophosphatase</fullName>
    </alternativeName>
    <alternativeName>
        <fullName evidence="10">Nucleoside-triphosphate diphosphatase</fullName>
    </alternativeName>
    <alternativeName>
        <fullName evidence="10">Nucleoside-triphosphate pyrophosphatase</fullName>
        <shortName evidence="10">NTPase</shortName>
    </alternativeName>
</protein>
<keyword evidence="4 10" id="KW-0547">Nucleotide-binding</keyword>
<dbReference type="GO" id="GO:0035870">
    <property type="term" value="F:dITP diphosphatase activity"/>
    <property type="evidence" value="ECO:0007669"/>
    <property type="project" value="UniProtKB-UniRule"/>
</dbReference>
<gene>
    <name evidence="12" type="primary">rdgB</name>
    <name evidence="12" type="ORF">FIT61_00150</name>
</gene>
<feature type="binding site" evidence="10">
    <location>
        <begin position="181"/>
        <end position="182"/>
    </location>
    <ligand>
        <name>substrate</name>
    </ligand>
</feature>
<dbReference type="KEGG" id="mrk:FIT61_00150"/>
<keyword evidence="6 10" id="KW-0460">Magnesium</keyword>
<evidence type="ECO:0000313" key="13">
    <source>
        <dbReference type="Proteomes" id="UP000312102"/>
    </source>
</evidence>
<dbReference type="GO" id="GO:0000166">
    <property type="term" value="F:nucleotide binding"/>
    <property type="evidence" value="ECO:0007669"/>
    <property type="project" value="UniProtKB-KW"/>
</dbReference>
<dbReference type="Proteomes" id="UP000312102">
    <property type="component" value="Chromosome"/>
</dbReference>
<evidence type="ECO:0000256" key="10">
    <source>
        <dbReference type="HAMAP-Rule" id="MF_01405"/>
    </source>
</evidence>
<feature type="binding site" evidence="10">
    <location>
        <begin position="153"/>
        <end position="156"/>
    </location>
    <ligand>
        <name>substrate</name>
    </ligand>
</feature>
<dbReference type="EMBL" id="CP040986">
    <property type="protein sequence ID" value="QDD12915.1"/>
    <property type="molecule type" value="Genomic_DNA"/>
</dbReference>
<comment type="cofactor">
    <cofactor evidence="10">
        <name>Mg(2+)</name>
        <dbReference type="ChEBI" id="CHEBI:18420"/>
    </cofactor>
    <text evidence="10">Binds 1 Mg(2+) ion per subunit.</text>
</comment>
<keyword evidence="13" id="KW-1185">Reference proteome</keyword>
<dbReference type="GO" id="GO:0017111">
    <property type="term" value="F:ribonucleoside triphosphate phosphatase activity"/>
    <property type="evidence" value="ECO:0007669"/>
    <property type="project" value="InterPro"/>
</dbReference>
<name>A0AAE6KNQ6_9PROT</name>
<dbReference type="GO" id="GO:0036220">
    <property type="term" value="F:ITP diphosphatase activity"/>
    <property type="evidence" value="ECO:0007669"/>
    <property type="project" value="UniProtKB-UniRule"/>
</dbReference>
<comment type="catalytic activity">
    <reaction evidence="10">
        <text>ITP + H2O = IMP + diphosphate + H(+)</text>
        <dbReference type="Rhea" id="RHEA:29399"/>
        <dbReference type="ChEBI" id="CHEBI:15377"/>
        <dbReference type="ChEBI" id="CHEBI:15378"/>
        <dbReference type="ChEBI" id="CHEBI:33019"/>
        <dbReference type="ChEBI" id="CHEBI:58053"/>
        <dbReference type="ChEBI" id="CHEBI:61402"/>
        <dbReference type="EC" id="3.6.1.66"/>
    </reaction>
</comment>
<comment type="catalytic activity">
    <reaction evidence="9 10">
        <text>XTP + H2O = XMP + diphosphate + H(+)</text>
        <dbReference type="Rhea" id="RHEA:28610"/>
        <dbReference type="ChEBI" id="CHEBI:15377"/>
        <dbReference type="ChEBI" id="CHEBI:15378"/>
        <dbReference type="ChEBI" id="CHEBI:33019"/>
        <dbReference type="ChEBI" id="CHEBI:57464"/>
        <dbReference type="ChEBI" id="CHEBI:61314"/>
        <dbReference type="EC" id="3.6.1.66"/>
    </reaction>
</comment>
<dbReference type="AlphaFoldDB" id="A0AAE6KNQ6"/>
<dbReference type="Gene3D" id="3.90.950.10">
    <property type="match status" value="1"/>
</dbReference>
<evidence type="ECO:0000256" key="3">
    <source>
        <dbReference type="ARBA" id="ARBA00022723"/>
    </source>
</evidence>
<keyword evidence="3 10" id="KW-0479">Metal-binding</keyword>
<dbReference type="Pfam" id="PF01725">
    <property type="entry name" value="Ham1p_like"/>
    <property type="match status" value="1"/>
</dbReference>
<dbReference type="SUPFAM" id="SSF52972">
    <property type="entry name" value="ITPase-like"/>
    <property type="match status" value="1"/>
</dbReference>
<dbReference type="CDD" id="cd00515">
    <property type="entry name" value="HAM1"/>
    <property type="match status" value="1"/>
</dbReference>
<sequence>MKKQIVIATSNAKKLIEIQSILNDMSVEILPQSHFKIEASEEPFHTFVENALIKARHASRLSKLPAIADDSGICVDALDGKPGVLSARYAGEPSSDEKNNEKLLKSLENESNRKAHYICVIVFVKHEMDPEPIIVEGIWHGEILKVPRGSGGFGYDPLFLDHMTEKAVAELPTDIKNRISHRGQALQKLKLKLNQIYG</sequence>
<evidence type="ECO:0000256" key="8">
    <source>
        <dbReference type="ARBA" id="ARBA00051875"/>
    </source>
</evidence>
<evidence type="ECO:0000256" key="4">
    <source>
        <dbReference type="ARBA" id="ARBA00022741"/>
    </source>
</evidence>
<evidence type="ECO:0000256" key="5">
    <source>
        <dbReference type="ARBA" id="ARBA00022801"/>
    </source>
</evidence>
<comment type="catalytic activity">
    <reaction evidence="8 10">
        <text>dITP + H2O = dIMP + diphosphate + H(+)</text>
        <dbReference type="Rhea" id="RHEA:28342"/>
        <dbReference type="ChEBI" id="CHEBI:15377"/>
        <dbReference type="ChEBI" id="CHEBI:15378"/>
        <dbReference type="ChEBI" id="CHEBI:33019"/>
        <dbReference type="ChEBI" id="CHEBI:61194"/>
        <dbReference type="ChEBI" id="CHEBI:61382"/>
        <dbReference type="EC" id="3.6.1.66"/>
    </reaction>
</comment>
<comment type="subunit">
    <text evidence="2 10">Homodimer.</text>
</comment>
<proteinExistence type="inferred from homology"/>
<feature type="binding site" evidence="10">
    <location>
        <position position="70"/>
    </location>
    <ligand>
        <name>Mg(2+)</name>
        <dbReference type="ChEBI" id="CHEBI:18420"/>
    </ligand>
</feature>
<dbReference type="GO" id="GO:0009146">
    <property type="term" value="P:purine nucleoside triphosphate catabolic process"/>
    <property type="evidence" value="ECO:0007669"/>
    <property type="project" value="UniProtKB-UniRule"/>
</dbReference>
<dbReference type="NCBIfam" id="TIGR00042">
    <property type="entry name" value="RdgB/HAM1 family non-canonical purine NTP pyrophosphatase"/>
    <property type="match status" value="1"/>
</dbReference>
<evidence type="ECO:0000256" key="1">
    <source>
        <dbReference type="ARBA" id="ARBA00008023"/>
    </source>
</evidence>
<dbReference type="EC" id="3.6.1.66" evidence="10"/>
<keyword evidence="7 10" id="KW-0546">Nucleotide metabolism</keyword>
<evidence type="ECO:0000256" key="9">
    <source>
        <dbReference type="ARBA" id="ARBA00052017"/>
    </source>
</evidence>
<evidence type="ECO:0000313" key="12">
    <source>
        <dbReference type="EMBL" id="QDD12915.1"/>
    </source>
</evidence>
<dbReference type="GO" id="GO:0005829">
    <property type="term" value="C:cytosol"/>
    <property type="evidence" value="ECO:0007669"/>
    <property type="project" value="TreeGrafter"/>
</dbReference>
<dbReference type="PANTHER" id="PTHR11067">
    <property type="entry name" value="INOSINE TRIPHOSPHATE PYROPHOSPHATASE/HAM1 PROTEIN"/>
    <property type="match status" value="1"/>
</dbReference>
<dbReference type="GO" id="GO:0036222">
    <property type="term" value="F:XTP diphosphatase activity"/>
    <property type="evidence" value="ECO:0007669"/>
    <property type="project" value="UniProtKB-UniRule"/>
</dbReference>
<feature type="binding site" evidence="10">
    <location>
        <begin position="9"/>
        <end position="14"/>
    </location>
    <ligand>
        <name>substrate</name>
    </ligand>
</feature>
<evidence type="ECO:0000256" key="7">
    <source>
        <dbReference type="ARBA" id="ARBA00023080"/>
    </source>
</evidence>
<evidence type="ECO:0000256" key="2">
    <source>
        <dbReference type="ARBA" id="ARBA00011738"/>
    </source>
</evidence>
<comment type="function">
    <text evidence="10">Pyrophosphatase that catalyzes the hydrolysis of nucleoside triphosphates to their monophosphate derivatives, with a high preference for the non-canonical purine nucleotides XTP (xanthosine triphosphate), dITP (deoxyinosine triphosphate) and ITP. Seems to function as a house-cleaning enzyme that removes non-canonical purine nucleotides from the nucleotide pool, thus preventing their incorporation into DNA/RNA and avoiding chromosomal lesions.</text>
</comment>
<dbReference type="RefSeq" id="WP_139882461.1">
    <property type="nucleotide sequence ID" value="NZ_CP040986.1"/>
</dbReference>
<dbReference type="HAMAP" id="MF_01405">
    <property type="entry name" value="Non_canon_purine_NTPase"/>
    <property type="match status" value="1"/>
</dbReference>
<feature type="binding site" evidence="10">
    <location>
        <position position="71"/>
    </location>
    <ligand>
        <name>substrate</name>
    </ligand>
</feature>
<evidence type="ECO:0000256" key="6">
    <source>
        <dbReference type="ARBA" id="ARBA00022842"/>
    </source>
</evidence>
<comment type="similarity">
    <text evidence="1 10 11">Belongs to the HAM1 NTPase family.</text>
</comment>
<dbReference type="InterPro" id="IPR029001">
    <property type="entry name" value="ITPase-like_fam"/>
</dbReference>
<dbReference type="InterPro" id="IPR020922">
    <property type="entry name" value="dITP/XTP_pyrophosphatase"/>
</dbReference>
<organism evidence="12 13">
    <name type="scientific">Candidatus Methylopumilus rimovensis</name>
    <dbReference type="NCBI Taxonomy" id="2588535"/>
    <lineage>
        <taxon>Bacteria</taxon>
        <taxon>Pseudomonadati</taxon>
        <taxon>Pseudomonadota</taxon>
        <taxon>Betaproteobacteria</taxon>
        <taxon>Nitrosomonadales</taxon>
        <taxon>Methylophilaceae</taxon>
        <taxon>Candidatus Methylopumilus</taxon>
    </lineage>
</organism>
<keyword evidence="5 10" id="KW-0378">Hydrolase</keyword>
<feature type="active site" description="Proton acceptor" evidence="10">
    <location>
        <position position="70"/>
    </location>
</feature>
<feature type="binding site" evidence="10">
    <location>
        <position position="176"/>
    </location>
    <ligand>
        <name>substrate</name>
    </ligand>
</feature>
<evidence type="ECO:0000256" key="11">
    <source>
        <dbReference type="RuleBase" id="RU003781"/>
    </source>
</evidence>
<dbReference type="GO" id="GO:0046872">
    <property type="term" value="F:metal ion binding"/>
    <property type="evidence" value="ECO:0007669"/>
    <property type="project" value="UniProtKB-KW"/>
</dbReference>
<dbReference type="InterPro" id="IPR002637">
    <property type="entry name" value="RdgB/HAM1"/>
</dbReference>
<reference evidence="12 13" key="1">
    <citation type="journal article" date="2019" name="ISME J.">
        <title>Evolution in action: habitat transition from sediment to the pelagial leads to genome streamlining in Methylophilaceae.</title>
        <authorList>
            <person name="Salcher M."/>
            <person name="Schaefle D."/>
            <person name="Kaspar M."/>
            <person name="Neuenschwander S.M."/>
            <person name="Ghai R."/>
        </authorList>
    </citation>
    <scope>NUCLEOTIDE SEQUENCE [LARGE SCALE GENOMIC DNA]</scope>
    <source>
        <strain evidence="12 13">MMS-RI-1</strain>
    </source>
</reference>